<dbReference type="GO" id="GO:0098046">
    <property type="term" value="C:type V protein secretion system complex"/>
    <property type="evidence" value="ECO:0007669"/>
    <property type="project" value="TreeGrafter"/>
</dbReference>
<feature type="region of interest" description="Disordered" evidence="4">
    <location>
        <begin position="54"/>
        <end position="84"/>
    </location>
</feature>
<feature type="domain" description="Haemolysin activator HlyB C-terminal" evidence="6">
    <location>
        <begin position="225"/>
        <end position="513"/>
    </location>
</feature>
<comment type="caution">
    <text evidence="8">The sequence shown here is derived from an EMBL/GenBank/DDBJ whole genome shotgun (WGS) entry which is preliminary data.</text>
</comment>
<dbReference type="InterPro" id="IPR051544">
    <property type="entry name" value="TPS_OM_transporter"/>
</dbReference>
<dbReference type="InterPro" id="IPR005565">
    <property type="entry name" value="Hemolysn_activator_HlyB_C"/>
</dbReference>
<keyword evidence="9" id="KW-1185">Reference proteome</keyword>
<dbReference type="GO" id="GO:0008320">
    <property type="term" value="F:protein transmembrane transporter activity"/>
    <property type="evidence" value="ECO:0007669"/>
    <property type="project" value="TreeGrafter"/>
</dbReference>
<evidence type="ECO:0008006" key="10">
    <source>
        <dbReference type="Google" id="ProtNLM"/>
    </source>
</evidence>
<dbReference type="PANTHER" id="PTHR34597">
    <property type="entry name" value="SLR1661 PROTEIN"/>
    <property type="match status" value="1"/>
</dbReference>
<evidence type="ECO:0000256" key="2">
    <source>
        <dbReference type="ARBA" id="ARBA00022692"/>
    </source>
</evidence>
<dbReference type="STRING" id="1543381.LF63_0106575"/>
<organism evidence="8 9">
    <name type="scientific">Oleiagrimonas soli</name>
    <dbReference type="NCBI Taxonomy" id="1543381"/>
    <lineage>
        <taxon>Bacteria</taxon>
        <taxon>Pseudomonadati</taxon>
        <taxon>Pseudomonadota</taxon>
        <taxon>Gammaproteobacteria</taxon>
        <taxon>Lysobacterales</taxon>
        <taxon>Rhodanobacteraceae</taxon>
        <taxon>Oleiagrimonas</taxon>
    </lineage>
</organism>
<dbReference type="EMBL" id="JROI01000010">
    <property type="protein sequence ID" value="KGI78037.1"/>
    <property type="molecule type" value="Genomic_DNA"/>
</dbReference>
<dbReference type="AlphaFoldDB" id="A0A099CWP2"/>
<feature type="compositionally biased region" description="Low complexity" evidence="4">
    <location>
        <begin position="74"/>
        <end position="84"/>
    </location>
</feature>
<dbReference type="HOGENOM" id="CLU_021521_2_1_6"/>
<keyword evidence="5" id="KW-0732">Signal</keyword>
<feature type="domain" description="Polypeptide-transport-associated ShlB-type" evidence="7">
    <location>
        <begin position="89"/>
        <end position="164"/>
    </location>
</feature>
<sequence length="552" mass="60279">MINTRMKRKPSATTRRVLALSALSACLLAAAGQAAAQTVPSTLQNDAQRLQRYYEQQQTQPKKPTDPLDDKAAKSSSSKTPTAAGGPGFVLKRVDFTTSALLSAQALQDAVKPYLGRMLHKSDLDAMLDRVNNLYRARHITTARAILPNQSIQDGVVRIELVEGRLGKITVVGDKHVRKDFILRRVDQKPGQIVDSDQLRKNLVYLNETTDLEVRALLAPGAERGQTDIHLAVQEPDRHDLVAFVDNGGVDSTGRYRFGLQGHIYGLFGVDDLLEGNIAHAKGGNDGAISYSVPLFVNNGRLGVSLAHSQINILDRAFRDLNITGTSTVKSVNYKQPFIATLQTQLSGVAAYTISDSVTRIGGKQIAHTTNHSATVGLSIDHSSDGRRWNITQLVTRLDSDEPMLGKSHFNLTPGSAFLIQRLGKSHWALRANAGWQFSSGTNLPSANLFQIGGPGSVRGYERGVLAGPRGYYVDLELHRAFSEKLDLFVFADHGEVRANYPNASSISGAGLGGMYRYRWLTASADVAKPFDTVTPQQDSVRFDFRLSVDFD</sequence>
<protein>
    <recommendedName>
        <fullName evidence="10">POTRA domain-containing protein</fullName>
    </recommendedName>
</protein>
<keyword evidence="2" id="KW-0812">Transmembrane</keyword>
<evidence type="ECO:0000256" key="5">
    <source>
        <dbReference type="SAM" id="SignalP"/>
    </source>
</evidence>
<feature type="compositionally biased region" description="Basic and acidic residues" evidence="4">
    <location>
        <begin position="63"/>
        <end position="73"/>
    </location>
</feature>
<keyword evidence="1" id="KW-1134">Transmembrane beta strand</keyword>
<dbReference type="Pfam" id="PF03865">
    <property type="entry name" value="ShlB"/>
    <property type="match status" value="1"/>
</dbReference>
<dbReference type="Pfam" id="PF08479">
    <property type="entry name" value="POTRA_2"/>
    <property type="match status" value="1"/>
</dbReference>
<keyword evidence="3" id="KW-0998">Cell outer membrane</keyword>
<dbReference type="PANTHER" id="PTHR34597:SF1">
    <property type="entry name" value="HEME_HEMOPEXIN TRANSPORTER PROTEIN HUXB"/>
    <property type="match status" value="1"/>
</dbReference>
<evidence type="ECO:0000259" key="6">
    <source>
        <dbReference type="Pfam" id="PF03865"/>
    </source>
</evidence>
<evidence type="ECO:0000259" key="7">
    <source>
        <dbReference type="Pfam" id="PF08479"/>
    </source>
</evidence>
<evidence type="ECO:0000256" key="3">
    <source>
        <dbReference type="ARBA" id="ARBA00023237"/>
    </source>
</evidence>
<evidence type="ECO:0000313" key="9">
    <source>
        <dbReference type="Proteomes" id="UP000029708"/>
    </source>
</evidence>
<feature type="signal peptide" evidence="5">
    <location>
        <begin position="1"/>
        <end position="36"/>
    </location>
</feature>
<proteinExistence type="predicted"/>
<dbReference type="GO" id="GO:0046819">
    <property type="term" value="P:protein secretion by the type V secretion system"/>
    <property type="evidence" value="ECO:0007669"/>
    <property type="project" value="TreeGrafter"/>
</dbReference>
<evidence type="ECO:0000256" key="1">
    <source>
        <dbReference type="ARBA" id="ARBA00022452"/>
    </source>
</evidence>
<dbReference type="Gene3D" id="2.40.160.50">
    <property type="entry name" value="membrane protein fhac: a member of the omp85/tpsb transporter family"/>
    <property type="match status" value="1"/>
</dbReference>
<gene>
    <name evidence="8" type="ORF">LF63_0106575</name>
</gene>
<name>A0A099CWP2_9GAMM</name>
<keyword evidence="1" id="KW-0472">Membrane</keyword>
<dbReference type="Gene3D" id="3.10.20.310">
    <property type="entry name" value="membrane protein fhac"/>
    <property type="match status" value="1"/>
</dbReference>
<evidence type="ECO:0000256" key="4">
    <source>
        <dbReference type="SAM" id="MobiDB-lite"/>
    </source>
</evidence>
<dbReference type="Proteomes" id="UP000029708">
    <property type="component" value="Unassembled WGS sequence"/>
</dbReference>
<reference evidence="8 9" key="1">
    <citation type="submission" date="2014-09" db="EMBL/GenBank/DDBJ databases">
        <title>Xanthomonadaceae 3.5X direct submission.</title>
        <authorList>
            <person name="Fang T."/>
            <person name="Wang H."/>
        </authorList>
    </citation>
    <scope>NUCLEOTIDE SEQUENCE [LARGE SCALE GENOMIC DNA]</scope>
    <source>
        <strain evidence="8 9">3.5X</strain>
    </source>
</reference>
<evidence type="ECO:0000313" key="8">
    <source>
        <dbReference type="EMBL" id="KGI78037.1"/>
    </source>
</evidence>
<feature type="chain" id="PRO_5001943973" description="POTRA domain-containing protein" evidence="5">
    <location>
        <begin position="37"/>
        <end position="552"/>
    </location>
</feature>
<dbReference type="InterPro" id="IPR013686">
    <property type="entry name" value="Polypept-transport_assoc_ShlB"/>
</dbReference>
<accession>A0A099CWP2</accession>